<name>A0A9N9ZEN1_9HYPO</name>
<gene>
    <name evidence="1" type="ORF">CSOL1703_00015299</name>
</gene>
<proteinExistence type="predicted"/>
<protein>
    <submittedName>
        <fullName evidence="1">Uncharacterized protein</fullName>
    </submittedName>
</protein>
<dbReference type="Proteomes" id="UP000775872">
    <property type="component" value="Unassembled WGS sequence"/>
</dbReference>
<dbReference type="EMBL" id="CABFOC020000046">
    <property type="protein sequence ID" value="CAH0054106.1"/>
    <property type="molecule type" value="Genomic_DNA"/>
</dbReference>
<sequence length="61" mass="6958">MESEEFLGALKNDTPRPLPEDFAIRSLVYTEDYLLSVVDKWADLEDAAITFSAFGEHNEYS</sequence>
<evidence type="ECO:0000313" key="2">
    <source>
        <dbReference type="Proteomes" id="UP000775872"/>
    </source>
</evidence>
<comment type="caution">
    <text evidence="1">The sequence shown here is derived from an EMBL/GenBank/DDBJ whole genome shotgun (WGS) entry which is preliminary data.</text>
</comment>
<evidence type="ECO:0000313" key="1">
    <source>
        <dbReference type="EMBL" id="CAH0054106.1"/>
    </source>
</evidence>
<reference evidence="1" key="1">
    <citation type="submission" date="2021-10" db="EMBL/GenBank/DDBJ databases">
        <authorList>
            <person name="Piombo E."/>
        </authorList>
    </citation>
    <scope>NUCLEOTIDE SEQUENCE</scope>
</reference>
<dbReference type="OrthoDB" id="2017974at2759"/>
<keyword evidence="2" id="KW-1185">Reference proteome</keyword>
<dbReference type="AlphaFoldDB" id="A0A9N9ZEN1"/>
<organism evidence="1 2">
    <name type="scientific">Clonostachys solani</name>
    <dbReference type="NCBI Taxonomy" id="160281"/>
    <lineage>
        <taxon>Eukaryota</taxon>
        <taxon>Fungi</taxon>
        <taxon>Dikarya</taxon>
        <taxon>Ascomycota</taxon>
        <taxon>Pezizomycotina</taxon>
        <taxon>Sordariomycetes</taxon>
        <taxon>Hypocreomycetidae</taxon>
        <taxon>Hypocreales</taxon>
        <taxon>Bionectriaceae</taxon>
        <taxon>Clonostachys</taxon>
    </lineage>
</organism>
<accession>A0A9N9ZEN1</accession>